<dbReference type="AlphaFoldDB" id="A0AAV7RSU3"/>
<dbReference type="Proteomes" id="UP001066276">
    <property type="component" value="Chromosome 5"/>
</dbReference>
<keyword evidence="3" id="KW-1185">Reference proteome</keyword>
<evidence type="ECO:0000313" key="2">
    <source>
        <dbReference type="EMBL" id="KAJ1154607.1"/>
    </source>
</evidence>
<comment type="caution">
    <text evidence="2">The sequence shown here is derived from an EMBL/GenBank/DDBJ whole genome shotgun (WGS) entry which is preliminary data.</text>
</comment>
<sequence>MEGARQTRAVKDGREGCMAGGTDFPGRSAVTLKWDDPGIRLSSLEKDYKDIPLPNVDTGENSMSEHINNTASTDTNMLQLIYGTIRALQTEMQMESQRARMATKQLQVTVKNVAKSCGEIEEKLNTMQNRTSVVEAEVEVLKAPVEIQGGQLTDIMWNLEDYEYRQRRNNL</sequence>
<evidence type="ECO:0000256" key="1">
    <source>
        <dbReference type="SAM" id="MobiDB-lite"/>
    </source>
</evidence>
<proteinExistence type="predicted"/>
<gene>
    <name evidence="2" type="ORF">NDU88_007352</name>
</gene>
<protein>
    <submittedName>
        <fullName evidence="2">Uncharacterized protein</fullName>
    </submittedName>
</protein>
<feature type="region of interest" description="Disordered" evidence="1">
    <location>
        <begin position="1"/>
        <end position="22"/>
    </location>
</feature>
<reference evidence="2" key="1">
    <citation type="journal article" date="2022" name="bioRxiv">
        <title>Sequencing and chromosome-scale assembly of the giantPleurodeles waltlgenome.</title>
        <authorList>
            <person name="Brown T."/>
            <person name="Elewa A."/>
            <person name="Iarovenko S."/>
            <person name="Subramanian E."/>
            <person name="Araus A.J."/>
            <person name="Petzold A."/>
            <person name="Susuki M."/>
            <person name="Suzuki K.-i.T."/>
            <person name="Hayashi T."/>
            <person name="Toyoda A."/>
            <person name="Oliveira C."/>
            <person name="Osipova E."/>
            <person name="Leigh N.D."/>
            <person name="Simon A."/>
            <person name="Yun M.H."/>
        </authorList>
    </citation>
    <scope>NUCLEOTIDE SEQUENCE</scope>
    <source>
        <strain evidence="2">20211129_DDA</strain>
        <tissue evidence="2">Liver</tissue>
    </source>
</reference>
<accession>A0AAV7RSU3</accession>
<evidence type="ECO:0000313" key="3">
    <source>
        <dbReference type="Proteomes" id="UP001066276"/>
    </source>
</evidence>
<organism evidence="2 3">
    <name type="scientific">Pleurodeles waltl</name>
    <name type="common">Iberian ribbed newt</name>
    <dbReference type="NCBI Taxonomy" id="8319"/>
    <lineage>
        <taxon>Eukaryota</taxon>
        <taxon>Metazoa</taxon>
        <taxon>Chordata</taxon>
        <taxon>Craniata</taxon>
        <taxon>Vertebrata</taxon>
        <taxon>Euteleostomi</taxon>
        <taxon>Amphibia</taxon>
        <taxon>Batrachia</taxon>
        <taxon>Caudata</taxon>
        <taxon>Salamandroidea</taxon>
        <taxon>Salamandridae</taxon>
        <taxon>Pleurodelinae</taxon>
        <taxon>Pleurodeles</taxon>
    </lineage>
</organism>
<name>A0AAV7RSU3_PLEWA</name>
<dbReference type="EMBL" id="JANPWB010000009">
    <property type="protein sequence ID" value="KAJ1154607.1"/>
    <property type="molecule type" value="Genomic_DNA"/>
</dbReference>